<dbReference type="AlphaFoldDB" id="A0A846QJI6"/>
<dbReference type="Gene3D" id="1.10.3210.10">
    <property type="entry name" value="Hypothetical protein af1432"/>
    <property type="match status" value="1"/>
</dbReference>
<keyword evidence="3 6" id="KW-0812">Transmembrane</keyword>
<sequence>MPTSRLPRATLVASRFKPHYMLRLALISLVTGGGCLILGCLSLFSVPLRGDVAPLWPSAGWLFGCYWVYGSRALPSALAGSLAAALLMQSPPTALAFIAPIADTFLPYAAIRLLRRHMDNATLLGTVRNTLSFMGIGAALPSLGTAVLSMLIVAIPQHQPPLYALERTLIWFLTDFTSILTIAPALIEVLRMPRRTLSRRPTLGDIVLFSLEICFSLLLFTTFILHDISTYPLLFFLLPLSFWACLRLGPTSISLFVLLSSGIAIVGTLHGVGVFAPYPTDTGILLVQVYTAIKSATLFVFCALQQDRNATHDSLDRTQAATIIGLASLAETRDNDTGHHILRTRHYVRILAETLARSPRYRSILTRTHIHRIANSAPLHDIGKVGIPDAVLLKPARLSPEEFDIMKTHAELGREALRKSCRLLGMNSFLRTAEDIAWTHHERWDGTGYPRGIQGLHIPLSGRIMALADVYDALTSPRVYKQAMSHDKAREVIIAERGRHFDPDVVDAFLATENEFRTVAETLLDDANPLPV</sequence>
<dbReference type="EMBL" id="JAATJA010000002">
    <property type="protein sequence ID" value="NJB68388.1"/>
    <property type="molecule type" value="Genomic_DNA"/>
</dbReference>
<keyword evidence="5 6" id="KW-0472">Membrane</keyword>
<feature type="transmembrane region" description="Helical" evidence="6">
    <location>
        <begin position="284"/>
        <end position="304"/>
    </location>
</feature>
<gene>
    <name evidence="8" type="ORF">GGQ74_002061</name>
</gene>
<feature type="transmembrane region" description="Helical" evidence="6">
    <location>
        <begin position="231"/>
        <end position="248"/>
    </location>
</feature>
<feature type="transmembrane region" description="Helical" evidence="6">
    <location>
        <begin position="202"/>
        <end position="225"/>
    </location>
</feature>
<evidence type="ECO:0000259" key="7">
    <source>
        <dbReference type="PROSITE" id="PS51832"/>
    </source>
</evidence>
<evidence type="ECO:0000256" key="4">
    <source>
        <dbReference type="ARBA" id="ARBA00022989"/>
    </source>
</evidence>
<feature type="domain" description="HD-GYP" evidence="7">
    <location>
        <begin position="315"/>
        <end position="525"/>
    </location>
</feature>
<feature type="transmembrane region" description="Helical" evidence="6">
    <location>
        <begin position="168"/>
        <end position="190"/>
    </location>
</feature>
<dbReference type="RefSeq" id="WP_209280150.1">
    <property type="nucleotide sequence ID" value="NZ_JAATJA010000002.1"/>
</dbReference>
<evidence type="ECO:0000256" key="5">
    <source>
        <dbReference type="ARBA" id="ARBA00023136"/>
    </source>
</evidence>
<feature type="transmembrane region" description="Helical" evidence="6">
    <location>
        <begin position="255"/>
        <end position="278"/>
    </location>
</feature>
<dbReference type="InterPro" id="IPR007895">
    <property type="entry name" value="MASE1"/>
</dbReference>
<dbReference type="InterPro" id="IPR037522">
    <property type="entry name" value="HD_GYP_dom"/>
</dbReference>
<reference evidence="8 9" key="1">
    <citation type="submission" date="2020-03" db="EMBL/GenBank/DDBJ databases">
        <title>Genomic Encyclopedia of Type Strains, Phase IV (KMG-IV): sequencing the most valuable type-strain genomes for metagenomic binning, comparative biology and taxonomic classification.</title>
        <authorList>
            <person name="Goeker M."/>
        </authorList>
    </citation>
    <scope>NUCLEOTIDE SEQUENCE [LARGE SCALE GENOMIC DNA]</scope>
    <source>
        <strain evidence="8 9">DSM 24233</strain>
    </source>
</reference>
<dbReference type="PROSITE" id="PS51257">
    <property type="entry name" value="PROKAR_LIPOPROTEIN"/>
    <property type="match status" value="1"/>
</dbReference>
<evidence type="ECO:0000256" key="2">
    <source>
        <dbReference type="ARBA" id="ARBA00022475"/>
    </source>
</evidence>
<evidence type="ECO:0000256" key="3">
    <source>
        <dbReference type="ARBA" id="ARBA00022692"/>
    </source>
</evidence>
<dbReference type="InterPro" id="IPR052020">
    <property type="entry name" value="Cyclic_di-GMP/3'3'-cGAMP_PDE"/>
</dbReference>
<dbReference type="Pfam" id="PF05231">
    <property type="entry name" value="MASE1"/>
    <property type="match status" value="1"/>
</dbReference>
<dbReference type="PANTHER" id="PTHR45228">
    <property type="entry name" value="CYCLIC DI-GMP PHOSPHODIESTERASE TM_0186-RELATED"/>
    <property type="match status" value="1"/>
</dbReference>
<dbReference type="PANTHER" id="PTHR45228:SF5">
    <property type="entry name" value="CYCLIC DI-GMP PHOSPHODIESTERASE VC_1348-RELATED"/>
    <property type="match status" value="1"/>
</dbReference>
<name>A0A846QJI6_9BACT</name>
<dbReference type="CDD" id="cd00077">
    <property type="entry name" value="HDc"/>
    <property type="match status" value="1"/>
</dbReference>
<evidence type="ECO:0000313" key="9">
    <source>
        <dbReference type="Proteomes" id="UP000580856"/>
    </source>
</evidence>
<feature type="transmembrane region" description="Helical" evidence="6">
    <location>
        <begin position="20"/>
        <end position="46"/>
    </location>
</feature>
<protein>
    <submittedName>
        <fullName evidence="8">HD-GYP domain-containing protein (C-di-GMP phosphodiesterase class II)</fullName>
    </submittedName>
</protein>
<dbReference type="InterPro" id="IPR003607">
    <property type="entry name" value="HD/PDEase_dom"/>
</dbReference>
<accession>A0A846QJI6</accession>
<dbReference type="Proteomes" id="UP000580856">
    <property type="component" value="Unassembled WGS sequence"/>
</dbReference>
<keyword evidence="2" id="KW-1003">Cell membrane</keyword>
<evidence type="ECO:0000256" key="6">
    <source>
        <dbReference type="SAM" id="Phobius"/>
    </source>
</evidence>
<dbReference type="SUPFAM" id="SSF109604">
    <property type="entry name" value="HD-domain/PDEase-like"/>
    <property type="match status" value="1"/>
</dbReference>
<evidence type="ECO:0000313" key="8">
    <source>
        <dbReference type="EMBL" id="NJB68388.1"/>
    </source>
</evidence>
<keyword evidence="9" id="KW-1185">Reference proteome</keyword>
<comment type="subcellular location">
    <subcellularLocation>
        <location evidence="1">Cell membrane</location>
        <topology evidence="1">Multi-pass membrane protein</topology>
    </subcellularLocation>
</comment>
<evidence type="ECO:0000256" key="1">
    <source>
        <dbReference type="ARBA" id="ARBA00004651"/>
    </source>
</evidence>
<feature type="transmembrane region" description="Helical" evidence="6">
    <location>
        <begin position="131"/>
        <end position="156"/>
    </location>
</feature>
<proteinExistence type="predicted"/>
<keyword evidence="4 6" id="KW-1133">Transmembrane helix</keyword>
<dbReference type="PROSITE" id="PS51832">
    <property type="entry name" value="HD_GYP"/>
    <property type="match status" value="1"/>
</dbReference>
<comment type="caution">
    <text evidence="8">The sequence shown here is derived from an EMBL/GenBank/DDBJ whole genome shotgun (WGS) entry which is preliminary data.</text>
</comment>
<dbReference type="Pfam" id="PF13487">
    <property type="entry name" value="HD_5"/>
    <property type="match status" value="1"/>
</dbReference>
<feature type="transmembrane region" description="Helical" evidence="6">
    <location>
        <begin position="94"/>
        <end position="111"/>
    </location>
</feature>
<organism evidence="8 9">
    <name type="scientific">Desulfobaculum xiamenense</name>
    <dbReference type="NCBI Taxonomy" id="995050"/>
    <lineage>
        <taxon>Bacteria</taxon>
        <taxon>Pseudomonadati</taxon>
        <taxon>Thermodesulfobacteriota</taxon>
        <taxon>Desulfovibrionia</taxon>
        <taxon>Desulfovibrionales</taxon>
        <taxon>Desulfovibrionaceae</taxon>
        <taxon>Desulfobaculum</taxon>
    </lineage>
</organism>
<dbReference type="GO" id="GO:0005886">
    <property type="term" value="C:plasma membrane"/>
    <property type="evidence" value="ECO:0007669"/>
    <property type="project" value="UniProtKB-SubCell"/>
</dbReference>
<dbReference type="SMART" id="SM00471">
    <property type="entry name" value="HDc"/>
    <property type="match status" value="1"/>
</dbReference>